<dbReference type="Pfam" id="PF02518">
    <property type="entry name" value="HATPase_c"/>
    <property type="match status" value="1"/>
</dbReference>
<dbReference type="Gene3D" id="2.60.120.10">
    <property type="entry name" value="Jelly Rolls"/>
    <property type="match status" value="1"/>
</dbReference>
<evidence type="ECO:0000256" key="1">
    <source>
        <dbReference type="ARBA" id="ARBA00000085"/>
    </source>
</evidence>
<dbReference type="AlphaFoldDB" id="A0AAU7DCW8"/>
<evidence type="ECO:0000256" key="2">
    <source>
        <dbReference type="ARBA" id="ARBA00012438"/>
    </source>
</evidence>
<proteinExistence type="predicted"/>
<dbReference type="InterPro" id="IPR005467">
    <property type="entry name" value="His_kinase_dom"/>
</dbReference>
<dbReference type="SUPFAM" id="SSF51206">
    <property type="entry name" value="cAMP-binding domain-like"/>
    <property type="match status" value="1"/>
</dbReference>
<dbReference type="PANTHER" id="PTHR43065">
    <property type="entry name" value="SENSOR HISTIDINE KINASE"/>
    <property type="match status" value="1"/>
</dbReference>
<feature type="domain" description="Histidine kinase" evidence="4">
    <location>
        <begin position="301"/>
        <end position="484"/>
    </location>
</feature>
<dbReference type="PROSITE" id="PS50109">
    <property type="entry name" value="HIS_KIN"/>
    <property type="match status" value="1"/>
</dbReference>
<evidence type="ECO:0000259" key="4">
    <source>
        <dbReference type="PROSITE" id="PS50109"/>
    </source>
</evidence>
<sequence>MSDLIQSVQATPAATISDALFAKLRTVSILSTLNDEELRCLEGAEEITLQKDDLLAKQGEVAHYFWILLEGELRVLQTVADGKEMSLAPIPAGTAFGEVPLLSNTPNLVSVRALEPSRLLQFDEEAFWKLMTTCPGVRKSILGNMALRIQKLQSIAVQQEKMASLGTLAAGLMHELNNPGAAARRAASQLRENLMRIHELTAKFSRIELSHQQKQCMFDLQEHALRSKQPLHMNSLEQSDAEEALAEWMEQANIENAWKMAPTLVSIGIDAEELKCARQEFPGATFTDALSWLAALVSSMQLVNTIEESIGRVTDLVLAVKSYAYEGKGPRQTIDINNSIHATLVILGHKFREKEITVEKNLAADLPVFQAICSGLNQIWTNLLDNAIDAASPHGRIKVRTWIEKTLNDGRPEICISISDNGSGIPAECQAHIFDPFYTTKPMGVGTGIGLGIVHRIVEQNGGTIRFASEPGNTEFVVRLPIDNIQPPEQAS</sequence>
<accession>A0AAU7D2N6</accession>
<dbReference type="SMART" id="SM00100">
    <property type="entry name" value="cNMP"/>
    <property type="match status" value="1"/>
</dbReference>
<reference evidence="6" key="1">
    <citation type="submission" date="2023-03" db="EMBL/GenBank/DDBJ databases">
        <title>Edaphobacter sp.</title>
        <authorList>
            <person name="Huber K.J."/>
            <person name="Papendorf J."/>
            <person name="Pilke C."/>
            <person name="Bunk B."/>
            <person name="Sproeer C."/>
            <person name="Pester M."/>
        </authorList>
    </citation>
    <scope>NUCLEOTIDE SEQUENCE</scope>
    <source>
        <strain evidence="5">DSM 109919</strain>
        <strain evidence="6">DSM 109920</strain>
    </source>
</reference>
<evidence type="ECO:0000313" key="6">
    <source>
        <dbReference type="EMBL" id="XBH15093.1"/>
    </source>
</evidence>
<dbReference type="RefSeq" id="WP_348269101.1">
    <property type="nucleotide sequence ID" value="NZ_CP121194.1"/>
</dbReference>
<feature type="domain" description="Cyclic nucleotide-binding" evidence="3">
    <location>
        <begin position="20"/>
        <end position="148"/>
    </location>
</feature>
<protein>
    <recommendedName>
        <fullName evidence="2">histidine kinase</fullName>
        <ecNumber evidence="2">2.7.13.3</ecNumber>
    </recommendedName>
</protein>
<dbReference type="InterPro" id="IPR018490">
    <property type="entry name" value="cNMP-bd_dom_sf"/>
</dbReference>
<dbReference type="GO" id="GO:0005524">
    <property type="term" value="F:ATP binding"/>
    <property type="evidence" value="ECO:0007669"/>
    <property type="project" value="UniProtKB-KW"/>
</dbReference>
<dbReference type="PROSITE" id="PS50042">
    <property type="entry name" value="CNMP_BINDING_3"/>
    <property type="match status" value="1"/>
</dbReference>
<dbReference type="EC" id="2.7.13.3" evidence="2"/>
<dbReference type="PRINTS" id="PR00344">
    <property type="entry name" value="BCTRLSENSOR"/>
</dbReference>
<dbReference type="SMART" id="SM00387">
    <property type="entry name" value="HATPase_c"/>
    <property type="match status" value="1"/>
</dbReference>
<dbReference type="InterPro" id="IPR004358">
    <property type="entry name" value="Sig_transdc_His_kin-like_C"/>
</dbReference>
<dbReference type="Gene3D" id="3.30.565.10">
    <property type="entry name" value="Histidine kinase-like ATPase, C-terminal domain"/>
    <property type="match status" value="1"/>
</dbReference>
<dbReference type="InterPro" id="IPR014710">
    <property type="entry name" value="RmlC-like_jellyroll"/>
</dbReference>
<dbReference type="InterPro" id="IPR036890">
    <property type="entry name" value="HATPase_C_sf"/>
</dbReference>
<evidence type="ECO:0000259" key="3">
    <source>
        <dbReference type="PROSITE" id="PS50042"/>
    </source>
</evidence>
<dbReference type="PANTHER" id="PTHR43065:SF48">
    <property type="entry name" value="HISTIDINE KINASE"/>
    <property type="match status" value="1"/>
</dbReference>
<dbReference type="Pfam" id="PF00027">
    <property type="entry name" value="cNMP_binding"/>
    <property type="match status" value="1"/>
</dbReference>
<name>A0AAU7DCW8_9BACT</name>
<evidence type="ECO:0000313" key="5">
    <source>
        <dbReference type="EMBL" id="XBH11610.1"/>
    </source>
</evidence>
<dbReference type="CDD" id="cd00038">
    <property type="entry name" value="CAP_ED"/>
    <property type="match status" value="1"/>
</dbReference>
<dbReference type="InterPro" id="IPR003594">
    <property type="entry name" value="HATPase_dom"/>
</dbReference>
<dbReference type="Gene3D" id="1.10.287.130">
    <property type="match status" value="1"/>
</dbReference>
<dbReference type="KEGG" id="epl:P4G45_07760"/>
<dbReference type="EMBL" id="CP121195">
    <property type="protein sequence ID" value="XBH15093.1"/>
    <property type="molecule type" value="Genomic_DNA"/>
</dbReference>
<comment type="catalytic activity">
    <reaction evidence="1">
        <text>ATP + protein L-histidine = ADP + protein N-phospho-L-histidine.</text>
        <dbReference type="EC" id="2.7.13.3"/>
    </reaction>
</comment>
<gene>
    <name evidence="5" type="ORF">P4G45_07760</name>
    <name evidence="6" type="ORF">P8936_07995</name>
</gene>
<dbReference type="GO" id="GO:0004673">
    <property type="term" value="F:protein histidine kinase activity"/>
    <property type="evidence" value="ECO:0007669"/>
    <property type="project" value="UniProtKB-EC"/>
</dbReference>
<dbReference type="InterPro" id="IPR000595">
    <property type="entry name" value="cNMP-bd_dom"/>
</dbReference>
<keyword evidence="6" id="KW-0067">ATP-binding</keyword>
<keyword evidence="6" id="KW-0547">Nucleotide-binding</keyword>
<dbReference type="EMBL" id="CP121194">
    <property type="protein sequence ID" value="XBH11610.1"/>
    <property type="molecule type" value="Genomic_DNA"/>
</dbReference>
<organism evidence="6">
    <name type="scientific">Edaphobacter paludis</name>
    <dbReference type="NCBI Taxonomy" id="3035702"/>
    <lineage>
        <taxon>Bacteria</taxon>
        <taxon>Pseudomonadati</taxon>
        <taxon>Acidobacteriota</taxon>
        <taxon>Terriglobia</taxon>
        <taxon>Terriglobales</taxon>
        <taxon>Acidobacteriaceae</taxon>
        <taxon>Edaphobacter</taxon>
    </lineage>
</organism>
<dbReference type="SUPFAM" id="SSF55874">
    <property type="entry name" value="ATPase domain of HSP90 chaperone/DNA topoisomerase II/histidine kinase"/>
    <property type="match status" value="1"/>
</dbReference>
<accession>A0AAU7DCW8</accession>